<feature type="region of interest" description="Disordered" evidence="1">
    <location>
        <begin position="96"/>
        <end position="143"/>
    </location>
</feature>
<dbReference type="Proteomes" id="UP001487740">
    <property type="component" value="Unassembled WGS sequence"/>
</dbReference>
<dbReference type="EMBL" id="JARAKH010000028">
    <property type="protein sequence ID" value="KAK8389013.1"/>
    <property type="molecule type" value="Genomic_DNA"/>
</dbReference>
<evidence type="ECO:0000313" key="3">
    <source>
        <dbReference type="Proteomes" id="UP001487740"/>
    </source>
</evidence>
<feature type="region of interest" description="Disordered" evidence="1">
    <location>
        <begin position="11"/>
        <end position="30"/>
    </location>
</feature>
<sequence length="178" mass="19721">MNGVVLQRLASGGSDQPIRVRQDTPQPGESPIYYVQLPSSPYYYVDDSALASVPLPPHTKVDIDFSINGKPGKVYHYSSPTTKLHYLPLPLHYLPLPSTSAPPPPSPRLPPLSSTTIAPAPTESPSPDATPEKPLKRSKVTLKKKFSFNGKPTKVYVWRGSSPLTIKNHRRARRPFRF</sequence>
<feature type="compositionally biased region" description="Pro residues" evidence="1">
    <location>
        <begin position="100"/>
        <end position="110"/>
    </location>
</feature>
<evidence type="ECO:0000313" key="2">
    <source>
        <dbReference type="EMBL" id="KAK8389013.1"/>
    </source>
</evidence>
<dbReference type="Pfam" id="PF16027">
    <property type="entry name" value="DUF4786"/>
    <property type="match status" value="1"/>
</dbReference>
<name>A0AAW0TPL1_SCYPA</name>
<gene>
    <name evidence="2" type="ORF">O3P69_020770</name>
</gene>
<comment type="caution">
    <text evidence="2">The sequence shown here is derived from an EMBL/GenBank/DDBJ whole genome shotgun (WGS) entry which is preliminary data.</text>
</comment>
<organism evidence="2 3">
    <name type="scientific">Scylla paramamosain</name>
    <name type="common">Mud crab</name>
    <dbReference type="NCBI Taxonomy" id="85552"/>
    <lineage>
        <taxon>Eukaryota</taxon>
        <taxon>Metazoa</taxon>
        <taxon>Ecdysozoa</taxon>
        <taxon>Arthropoda</taxon>
        <taxon>Crustacea</taxon>
        <taxon>Multicrustacea</taxon>
        <taxon>Malacostraca</taxon>
        <taxon>Eumalacostraca</taxon>
        <taxon>Eucarida</taxon>
        <taxon>Decapoda</taxon>
        <taxon>Pleocyemata</taxon>
        <taxon>Brachyura</taxon>
        <taxon>Eubrachyura</taxon>
        <taxon>Portunoidea</taxon>
        <taxon>Portunidae</taxon>
        <taxon>Portuninae</taxon>
        <taxon>Scylla</taxon>
    </lineage>
</organism>
<dbReference type="AlphaFoldDB" id="A0AAW0TPL1"/>
<evidence type="ECO:0000256" key="1">
    <source>
        <dbReference type="SAM" id="MobiDB-lite"/>
    </source>
</evidence>
<proteinExistence type="predicted"/>
<accession>A0AAW0TPL1</accession>
<reference evidence="2 3" key="1">
    <citation type="submission" date="2023-03" db="EMBL/GenBank/DDBJ databases">
        <title>High-quality genome of Scylla paramamosain provides insights in environmental adaptation.</title>
        <authorList>
            <person name="Zhang L."/>
        </authorList>
    </citation>
    <scope>NUCLEOTIDE SEQUENCE [LARGE SCALE GENOMIC DNA]</scope>
    <source>
        <strain evidence="2">LZ_2023a</strain>
        <tissue evidence="2">Muscle</tissue>
    </source>
</reference>
<protein>
    <submittedName>
        <fullName evidence="2">Uncharacterized protein</fullName>
    </submittedName>
</protein>
<dbReference type="InterPro" id="IPR031983">
    <property type="entry name" value="DUF4786"/>
</dbReference>
<keyword evidence="3" id="KW-1185">Reference proteome</keyword>